<dbReference type="Gene3D" id="1.50.10.10">
    <property type="match status" value="1"/>
</dbReference>
<dbReference type="GO" id="GO:0046872">
    <property type="term" value="F:metal ion binding"/>
    <property type="evidence" value="ECO:0007669"/>
    <property type="project" value="UniProtKB-KW"/>
</dbReference>
<evidence type="ECO:0008006" key="6">
    <source>
        <dbReference type="Google" id="ProtNLM"/>
    </source>
</evidence>
<dbReference type="GO" id="GO:0005886">
    <property type="term" value="C:plasma membrane"/>
    <property type="evidence" value="ECO:0007669"/>
    <property type="project" value="TreeGrafter"/>
</dbReference>
<dbReference type="PRINTS" id="PR01951">
    <property type="entry name" value="LANCEUKARYTE"/>
</dbReference>
<evidence type="ECO:0000256" key="2">
    <source>
        <dbReference type="ARBA" id="ARBA00022723"/>
    </source>
</evidence>
<comment type="similarity">
    <text evidence="1">Belongs to the LanC-like protein family.</text>
</comment>
<accession>A0A218Y1S8</accession>
<evidence type="ECO:0000256" key="1">
    <source>
        <dbReference type="ARBA" id="ARBA00007179"/>
    </source>
</evidence>
<proteinExistence type="inferred from homology"/>
<gene>
    <name evidence="5" type="ORF">CDL15_Pgr023351</name>
</gene>
<keyword evidence="2 4" id="KW-0479">Metal-binding</keyword>
<evidence type="ECO:0000313" key="5">
    <source>
        <dbReference type="EMBL" id="OWM91018.1"/>
    </source>
</evidence>
<sequence length="475" mass="53385">MTCRAFRLLPSRSFRTVDHGGRLQSKPLAHVLNFTQPLMLPALSRLRFPLIRICGIVPRKKKHTITMADRFFPNEMPDFVAEKAAEEEEAAAGDSLGKLLSMPYPLLSERLKRAALDLKETIVLETWGMTGQRVRDFTLYCGTLGTAFLLFRSYQITKNINDLALCSQIIKTCDFASNSSRDVTFICGRAGVCALGAVVAKHADDADSLNYYLNQFQRIKLSRNLPDELLYGRVGYLWACLFLNKHLGENIVPSSSMREVVSEIIKNGRSLARRGSSPLMFDWYGEKYWGAAHGLAGIMHVLMDMDLKADEVEDVKGTLRYMIKNRFPSGNYPATEEDRSRDILVHWCHGAPGIALTLVKAAKVFRDKEFLQAAADAAEVVWKQGLLKRVGICHGISGNAYVFLSLYRVTGNPEYLYRAKAFACFLLDRGHQLMAKGQMHRGDRPYSLFEGIGGMAYLFLDMEEPLGAHFPAYEL</sequence>
<dbReference type="Proteomes" id="UP000197138">
    <property type="component" value="Unassembled WGS sequence"/>
</dbReference>
<dbReference type="PRINTS" id="PR01950">
    <property type="entry name" value="LANCSUPER"/>
</dbReference>
<dbReference type="AlphaFoldDB" id="A0A218Y1S8"/>
<dbReference type="GO" id="GO:0031179">
    <property type="term" value="P:peptide modification"/>
    <property type="evidence" value="ECO:0007669"/>
    <property type="project" value="InterPro"/>
</dbReference>
<dbReference type="PANTHER" id="PTHR12736:SF22">
    <property type="entry name" value="LANC-LIKE PROTEIN GCL2"/>
    <property type="match status" value="1"/>
</dbReference>
<feature type="binding site" evidence="4">
    <location>
        <position position="394"/>
    </location>
    <ligand>
        <name>Zn(2+)</name>
        <dbReference type="ChEBI" id="CHEBI:29105"/>
    </ligand>
</feature>
<dbReference type="FunFam" id="1.50.10.10:FF:000035">
    <property type="entry name" value="LanC-like protein 2"/>
    <property type="match status" value="1"/>
</dbReference>
<dbReference type="GO" id="GO:0005975">
    <property type="term" value="P:carbohydrate metabolic process"/>
    <property type="evidence" value="ECO:0007669"/>
    <property type="project" value="InterPro"/>
</dbReference>
<dbReference type="InterPro" id="IPR012341">
    <property type="entry name" value="6hp_glycosidase-like_sf"/>
</dbReference>
<dbReference type="SUPFAM" id="SSF158745">
    <property type="entry name" value="LanC-like"/>
    <property type="match status" value="1"/>
</dbReference>
<name>A0A218Y1S8_PUNGR</name>
<dbReference type="SMART" id="SM01260">
    <property type="entry name" value="LANC_like"/>
    <property type="match status" value="1"/>
</dbReference>
<dbReference type="InterPro" id="IPR007822">
    <property type="entry name" value="LANC-like"/>
</dbReference>
<reference evidence="5" key="1">
    <citation type="submission" date="2017-06" db="EMBL/GenBank/DDBJ databases">
        <title>The pomegranate genome and the genomics of punicalagin biosynthesis.</title>
        <authorList>
            <person name="Xu C."/>
        </authorList>
    </citation>
    <scope>NUCLEOTIDE SEQUENCE [LARGE SCALE GENOMIC DNA]</scope>
    <source>
        <tissue evidence="5">Fresh leaf</tissue>
    </source>
</reference>
<dbReference type="CDD" id="cd04794">
    <property type="entry name" value="euk_LANCL"/>
    <property type="match status" value="1"/>
</dbReference>
<dbReference type="InterPro" id="IPR020464">
    <property type="entry name" value="LanC-like_prot_euk"/>
</dbReference>
<keyword evidence="3 4" id="KW-0862">Zinc</keyword>
<dbReference type="PANTHER" id="PTHR12736">
    <property type="entry name" value="LANC-LIKE PROTEIN"/>
    <property type="match status" value="1"/>
</dbReference>
<feature type="binding site" evidence="4">
    <location>
        <position position="393"/>
    </location>
    <ligand>
        <name>Zn(2+)</name>
        <dbReference type="ChEBI" id="CHEBI:29105"/>
    </ligand>
</feature>
<protein>
    <recommendedName>
        <fullName evidence="6">LanC-like protein GCL2</fullName>
    </recommendedName>
</protein>
<dbReference type="Pfam" id="PF05147">
    <property type="entry name" value="LANC_like"/>
    <property type="match status" value="1"/>
</dbReference>
<organism evidence="5">
    <name type="scientific">Punica granatum</name>
    <name type="common">Pomegranate</name>
    <dbReference type="NCBI Taxonomy" id="22663"/>
    <lineage>
        <taxon>Eukaryota</taxon>
        <taxon>Viridiplantae</taxon>
        <taxon>Streptophyta</taxon>
        <taxon>Embryophyta</taxon>
        <taxon>Tracheophyta</taxon>
        <taxon>Spermatophyta</taxon>
        <taxon>Magnoliopsida</taxon>
        <taxon>eudicotyledons</taxon>
        <taxon>Gunneridae</taxon>
        <taxon>Pentapetalae</taxon>
        <taxon>rosids</taxon>
        <taxon>malvids</taxon>
        <taxon>Myrtales</taxon>
        <taxon>Lythraceae</taxon>
        <taxon>Punica</taxon>
    </lineage>
</organism>
<dbReference type="EMBL" id="MTKT01000420">
    <property type="protein sequence ID" value="OWM91018.1"/>
    <property type="molecule type" value="Genomic_DNA"/>
</dbReference>
<evidence type="ECO:0000256" key="4">
    <source>
        <dbReference type="PIRSR" id="PIRSR607822-1"/>
    </source>
</evidence>
<comment type="caution">
    <text evidence="5">The sequence shown here is derived from an EMBL/GenBank/DDBJ whole genome shotgun (WGS) entry which is preliminary data.</text>
</comment>
<feature type="binding site" evidence="4">
    <location>
        <position position="348"/>
    </location>
    <ligand>
        <name>Zn(2+)</name>
        <dbReference type="ChEBI" id="CHEBI:29105"/>
    </ligand>
</feature>
<evidence type="ECO:0000256" key="3">
    <source>
        <dbReference type="ARBA" id="ARBA00022833"/>
    </source>
</evidence>